<protein>
    <submittedName>
        <fullName evidence="10">Niacin/nicotinamide transporter NaiP</fullName>
    </submittedName>
</protein>
<evidence type="ECO:0000256" key="7">
    <source>
        <dbReference type="SAM" id="MobiDB-lite"/>
    </source>
</evidence>
<dbReference type="InterPro" id="IPR005828">
    <property type="entry name" value="MFS_sugar_transport-like"/>
</dbReference>
<feature type="compositionally biased region" description="Polar residues" evidence="7">
    <location>
        <begin position="20"/>
        <end position="31"/>
    </location>
</feature>
<dbReference type="Gene3D" id="1.20.1250.20">
    <property type="entry name" value="MFS general substrate transporter like domains"/>
    <property type="match status" value="1"/>
</dbReference>
<proteinExistence type="inferred from homology"/>
<feature type="region of interest" description="Disordered" evidence="7">
    <location>
        <begin position="1"/>
        <end position="38"/>
    </location>
</feature>
<dbReference type="InterPro" id="IPR020846">
    <property type="entry name" value="MFS_dom"/>
</dbReference>
<evidence type="ECO:0000256" key="5">
    <source>
        <dbReference type="ARBA" id="ARBA00022989"/>
    </source>
</evidence>
<dbReference type="Pfam" id="PF00083">
    <property type="entry name" value="Sugar_tr"/>
    <property type="match status" value="1"/>
</dbReference>
<accession>A0A5E4XML9</accession>
<name>A0A5E4XML9_9BURK</name>
<evidence type="ECO:0000259" key="9">
    <source>
        <dbReference type="PROSITE" id="PS50850"/>
    </source>
</evidence>
<comment type="similarity">
    <text evidence="2">Belongs to the major facilitator superfamily. Sugar transporter (TC 2.A.1.1) family.</text>
</comment>
<evidence type="ECO:0000256" key="2">
    <source>
        <dbReference type="ARBA" id="ARBA00010992"/>
    </source>
</evidence>
<feature type="transmembrane region" description="Helical" evidence="8">
    <location>
        <begin position="344"/>
        <end position="363"/>
    </location>
</feature>
<feature type="transmembrane region" description="Helical" evidence="8">
    <location>
        <begin position="429"/>
        <end position="452"/>
    </location>
</feature>
<evidence type="ECO:0000256" key="6">
    <source>
        <dbReference type="ARBA" id="ARBA00023136"/>
    </source>
</evidence>
<dbReference type="RefSeq" id="WP_217424877.1">
    <property type="nucleotide sequence ID" value="NZ_CABPSN010000006.1"/>
</dbReference>
<sequence length="496" mass="53264">MTTSQFDSRPGGDAGRMSGGNATSETSTVSASGARDALRTSTLTQQDIARRLDRLPVSRFHLTVLVVAALSLFFDTLDTVITGFVLATLRPLWGFDAATIGVISAIGLGGYLVGSALAGFAADRYGRKKMIMLTLVLYSLFSASRGLVNDVWSFAALNFFTWLFVGAESSIVPPYLAELWPTRVRGKLGGWMMGFFALGIAVSPIWALNIIPHWGWRAALFLTLPFAIVVGLMRSGLPESPRWLLRRGRAAEAEAVLASIEQRVGRRLPDEAVVSSSVGTASAVKATPAKAWRARDLLSPRFRKVTLMLWAAWFAEYGVLYTFMTFVPTLLAMEGFSIVKSFEFSIAIYASVIPGYVFGGYVVDWLDRKPTAILAFIGTAIFGTLFGLSTTSTTLMVFGGLTSFCLALGSTAIYSYTPELYPTEIRATGMGLASAWGRAGAILLLLVFGIFAVLKGKLFVFVISDVILLAAAICIALFGPSTKGRSLEDASTGGSD</sequence>
<dbReference type="PROSITE" id="PS50850">
    <property type="entry name" value="MFS"/>
    <property type="match status" value="1"/>
</dbReference>
<dbReference type="PROSITE" id="PS00216">
    <property type="entry name" value="SUGAR_TRANSPORT_1"/>
    <property type="match status" value="1"/>
</dbReference>
<gene>
    <name evidence="10" type="primary">naiP_2</name>
    <name evidence="10" type="ORF">PAQ31011_03996</name>
</gene>
<evidence type="ECO:0000256" key="8">
    <source>
        <dbReference type="SAM" id="Phobius"/>
    </source>
</evidence>
<evidence type="ECO:0000313" key="11">
    <source>
        <dbReference type="Proteomes" id="UP000366819"/>
    </source>
</evidence>
<reference evidence="10 11" key="1">
    <citation type="submission" date="2019-08" db="EMBL/GenBank/DDBJ databases">
        <authorList>
            <person name="Peeters C."/>
        </authorList>
    </citation>
    <scope>NUCLEOTIDE SEQUENCE [LARGE SCALE GENOMIC DNA]</scope>
    <source>
        <strain evidence="10 11">LMG 31011</strain>
    </source>
</reference>
<keyword evidence="3" id="KW-0813">Transport</keyword>
<dbReference type="AlphaFoldDB" id="A0A5E4XML9"/>
<feature type="domain" description="Major facilitator superfamily (MFS) profile" evidence="9">
    <location>
        <begin position="64"/>
        <end position="483"/>
    </location>
</feature>
<dbReference type="CDD" id="cd17316">
    <property type="entry name" value="MFS_SV2_like"/>
    <property type="match status" value="1"/>
</dbReference>
<dbReference type="InterPro" id="IPR036259">
    <property type="entry name" value="MFS_trans_sf"/>
</dbReference>
<keyword evidence="5 8" id="KW-1133">Transmembrane helix</keyword>
<organism evidence="10 11">
    <name type="scientific">Pandoraea aquatica</name>
    <dbReference type="NCBI Taxonomy" id="2508290"/>
    <lineage>
        <taxon>Bacteria</taxon>
        <taxon>Pseudomonadati</taxon>
        <taxon>Pseudomonadota</taxon>
        <taxon>Betaproteobacteria</taxon>
        <taxon>Burkholderiales</taxon>
        <taxon>Burkholderiaceae</taxon>
        <taxon>Pandoraea</taxon>
    </lineage>
</organism>
<dbReference type="EMBL" id="CABPSN010000006">
    <property type="protein sequence ID" value="VVE37544.1"/>
    <property type="molecule type" value="Genomic_DNA"/>
</dbReference>
<feature type="transmembrane region" description="Helical" evidence="8">
    <location>
        <begin position="370"/>
        <end position="389"/>
    </location>
</feature>
<keyword evidence="6 8" id="KW-0472">Membrane</keyword>
<feature type="transmembrane region" description="Helical" evidence="8">
    <location>
        <begin position="458"/>
        <end position="478"/>
    </location>
</feature>
<feature type="transmembrane region" description="Helical" evidence="8">
    <location>
        <begin position="188"/>
        <end position="208"/>
    </location>
</feature>
<evidence type="ECO:0000256" key="1">
    <source>
        <dbReference type="ARBA" id="ARBA00004141"/>
    </source>
</evidence>
<evidence type="ECO:0000256" key="4">
    <source>
        <dbReference type="ARBA" id="ARBA00022692"/>
    </source>
</evidence>
<feature type="transmembrane region" description="Helical" evidence="8">
    <location>
        <begin position="154"/>
        <end position="176"/>
    </location>
</feature>
<evidence type="ECO:0000313" key="10">
    <source>
        <dbReference type="EMBL" id="VVE37544.1"/>
    </source>
</evidence>
<feature type="transmembrane region" description="Helical" evidence="8">
    <location>
        <begin position="60"/>
        <end position="86"/>
    </location>
</feature>
<dbReference type="Proteomes" id="UP000366819">
    <property type="component" value="Unassembled WGS sequence"/>
</dbReference>
<dbReference type="PANTHER" id="PTHR23511:SF34">
    <property type="entry name" value="SYNAPTIC VESICLE GLYCOPROTEIN 2"/>
    <property type="match status" value="1"/>
</dbReference>
<keyword evidence="4 8" id="KW-0812">Transmembrane</keyword>
<dbReference type="InterPro" id="IPR005829">
    <property type="entry name" value="Sugar_transporter_CS"/>
</dbReference>
<feature type="transmembrane region" description="Helical" evidence="8">
    <location>
        <begin position="395"/>
        <end position="417"/>
    </location>
</feature>
<feature type="transmembrane region" description="Helical" evidence="8">
    <location>
        <begin position="214"/>
        <end position="237"/>
    </location>
</feature>
<feature type="transmembrane region" description="Helical" evidence="8">
    <location>
        <begin position="305"/>
        <end position="324"/>
    </location>
</feature>
<comment type="subcellular location">
    <subcellularLocation>
        <location evidence="1">Membrane</location>
        <topology evidence="1">Multi-pass membrane protein</topology>
    </subcellularLocation>
</comment>
<dbReference type="PANTHER" id="PTHR23511">
    <property type="entry name" value="SYNAPTIC VESICLE GLYCOPROTEIN 2"/>
    <property type="match status" value="1"/>
</dbReference>
<dbReference type="SUPFAM" id="SSF103473">
    <property type="entry name" value="MFS general substrate transporter"/>
    <property type="match status" value="1"/>
</dbReference>
<evidence type="ECO:0000256" key="3">
    <source>
        <dbReference type="ARBA" id="ARBA00022448"/>
    </source>
</evidence>
<keyword evidence="11" id="KW-1185">Reference proteome</keyword>
<dbReference type="GO" id="GO:0022857">
    <property type="term" value="F:transmembrane transporter activity"/>
    <property type="evidence" value="ECO:0007669"/>
    <property type="project" value="InterPro"/>
</dbReference>
<dbReference type="GO" id="GO:0016020">
    <property type="term" value="C:membrane"/>
    <property type="evidence" value="ECO:0007669"/>
    <property type="project" value="UniProtKB-SubCell"/>
</dbReference>
<feature type="transmembrane region" description="Helical" evidence="8">
    <location>
        <begin position="98"/>
        <end position="118"/>
    </location>
</feature>